<dbReference type="GeneID" id="92031325"/>
<feature type="compositionally biased region" description="Acidic residues" evidence="1">
    <location>
        <begin position="365"/>
        <end position="375"/>
    </location>
</feature>
<name>A0ABR1LBS5_9PEZI</name>
<feature type="region of interest" description="Disordered" evidence="1">
    <location>
        <begin position="339"/>
        <end position="375"/>
    </location>
</feature>
<dbReference type="RefSeq" id="XP_066651783.1">
    <property type="nucleotide sequence ID" value="XM_066798419.1"/>
</dbReference>
<proteinExistence type="predicted"/>
<keyword evidence="3" id="KW-1185">Reference proteome</keyword>
<dbReference type="Proteomes" id="UP001360953">
    <property type="component" value="Unassembled WGS sequence"/>
</dbReference>
<feature type="compositionally biased region" description="Acidic residues" evidence="1">
    <location>
        <begin position="345"/>
        <end position="355"/>
    </location>
</feature>
<protein>
    <submittedName>
        <fullName evidence="2">Uncharacterized protein</fullName>
    </submittedName>
</protein>
<evidence type="ECO:0000313" key="2">
    <source>
        <dbReference type="EMBL" id="KAK7532115.1"/>
    </source>
</evidence>
<reference evidence="2 3" key="1">
    <citation type="submission" date="2024-04" db="EMBL/GenBank/DDBJ databases">
        <title>Phyllosticta paracitricarpa is synonymous to the EU quarantine fungus P. citricarpa based on phylogenomic analyses.</title>
        <authorList>
            <consortium name="Lawrence Berkeley National Laboratory"/>
            <person name="Van ingen-buijs V.A."/>
            <person name="Van westerhoven A.C."/>
            <person name="Haridas S."/>
            <person name="Skiadas P."/>
            <person name="Martin F."/>
            <person name="Groenewald J.Z."/>
            <person name="Crous P.W."/>
            <person name="Seidl M.F."/>
        </authorList>
    </citation>
    <scope>NUCLEOTIDE SEQUENCE [LARGE SCALE GENOMIC DNA]</scope>
    <source>
        <strain evidence="2 3">CPC 17464</strain>
    </source>
</reference>
<organism evidence="2 3">
    <name type="scientific">Phyllosticta citribraziliensis</name>
    <dbReference type="NCBI Taxonomy" id="989973"/>
    <lineage>
        <taxon>Eukaryota</taxon>
        <taxon>Fungi</taxon>
        <taxon>Dikarya</taxon>
        <taxon>Ascomycota</taxon>
        <taxon>Pezizomycotina</taxon>
        <taxon>Dothideomycetes</taxon>
        <taxon>Dothideomycetes incertae sedis</taxon>
        <taxon>Botryosphaeriales</taxon>
        <taxon>Phyllostictaceae</taxon>
        <taxon>Phyllosticta</taxon>
    </lineage>
</organism>
<dbReference type="EMBL" id="JBBPEH010000011">
    <property type="protein sequence ID" value="KAK7532115.1"/>
    <property type="molecule type" value="Genomic_DNA"/>
</dbReference>
<accession>A0ABR1LBS5</accession>
<sequence length="375" mass="42692">MSDVVVSSAATEQMEQENLEILLMLPFYPEPESPEQTSSLLRKLPRELRDKIWEWTARDLLRRGTHRRSRNNSLSAYLFLRESDSDRPKNGRHGYTPFRRFSLARACRQVRDEFMEALHRVVVFHIKLLDYRTANFLGPPCPFAVLDMRFLNDLILDIHLQHETFAVFTAAANKEKPHLPGPVSIKYTASGRLEDAQLVPSVSWLGHTPPPLVLSLAGMLGARNVRGFPHRYDKGFGLQFDRLMDALAWRGGRLSSLDLKLVLPPEIGAAPASTIDVEDGMLDFVSSLRRLRGVKRVVMQVCGYRLFSKAELQVEGAFRQTCQDAAVFMATSVLSRPWIRPQGGDWEDEDEEDEGDRGASRIFELESDGEEYEPY</sequence>
<evidence type="ECO:0000313" key="3">
    <source>
        <dbReference type="Proteomes" id="UP001360953"/>
    </source>
</evidence>
<comment type="caution">
    <text evidence="2">The sequence shown here is derived from an EMBL/GenBank/DDBJ whole genome shotgun (WGS) entry which is preliminary data.</text>
</comment>
<evidence type="ECO:0000256" key="1">
    <source>
        <dbReference type="SAM" id="MobiDB-lite"/>
    </source>
</evidence>
<gene>
    <name evidence="2" type="ORF">J3D65DRAFT_606078</name>
</gene>